<evidence type="ECO:0000313" key="5">
    <source>
        <dbReference type="EMBL" id="PON58674.1"/>
    </source>
</evidence>
<gene>
    <name evidence="5" type="primary">TorBEN3</name>
    <name evidence="5" type="ORF">TorRG33x02_290510</name>
</gene>
<organism evidence="5 6">
    <name type="scientific">Trema orientale</name>
    <name type="common">Charcoal tree</name>
    <name type="synonym">Celtis orientalis</name>
    <dbReference type="NCBI Taxonomy" id="63057"/>
    <lineage>
        <taxon>Eukaryota</taxon>
        <taxon>Viridiplantae</taxon>
        <taxon>Streptophyta</taxon>
        <taxon>Embryophyta</taxon>
        <taxon>Tracheophyta</taxon>
        <taxon>Spermatophyta</taxon>
        <taxon>Magnoliopsida</taxon>
        <taxon>eudicotyledons</taxon>
        <taxon>Gunneridae</taxon>
        <taxon>Pentapetalae</taxon>
        <taxon>rosids</taxon>
        <taxon>fabids</taxon>
        <taxon>Rosales</taxon>
        <taxon>Cannabaceae</taxon>
        <taxon>Trema</taxon>
    </lineage>
</organism>
<dbReference type="PANTHER" id="PTHR10366:SF563">
    <property type="entry name" value="CINNAMOYL-COA REDUCTASE 16"/>
    <property type="match status" value="1"/>
</dbReference>
<dbReference type="InterPro" id="IPR001509">
    <property type="entry name" value="Epimerase_deHydtase"/>
</dbReference>
<comment type="similarity">
    <text evidence="3">Belongs to the NAD(P)-dependent epimerase/dehydratase family. Dihydroflavonol-4-reductase subfamily.</text>
</comment>
<evidence type="ECO:0000259" key="4">
    <source>
        <dbReference type="Pfam" id="PF01370"/>
    </source>
</evidence>
<comment type="caution">
    <text evidence="5">The sequence shown here is derived from an EMBL/GenBank/DDBJ whole genome shotgun (WGS) entry which is preliminary data.</text>
</comment>
<dbReference type="EMBL" id="JXTC01000383">
    <property type="protein sequence ID" value="PON58674.1"/>
    <property type="molecule type" value="Genomic_DNA"/>
</dbReference>
<keyword evidence="2" id="KW-0560">Oxidoreductase</keyword>
<dbReference type="STRING" id="63057.A0A2P5CCG2"/>
<evidence type="ECO:0000256" key="2">
    <source>
        <dbReference type="ARBA" id="ARBA00023002"/>
    </source>
</evidence>
<dbReference type="InParanoid" id="A0A2P5CCG2"/>
<keyword evidence="1" id="KW-0521">NADP</keyword>
<dbReference type="SUPFAM" id="SSF51735">
    <property type="entry name" value="NAD(P)-binding Rossmann-fold domains"/>
    <property type="match status" value="1"/>
</dbReference>
<protein>
    <submittedName>
        <fullName evidence="5">NAD(P)-binding domain containing protein</fullName>
    </submittedName>
</protein>
<dbReference type="InterPro" id="IPR036291">
    <property type="entry name" value="NAD(P)-bd_dom_sf"/>
</dbReference>
<evidence type="ECO:0000256" key="1">
    <source>
        <dbReference type="ARBA" id="ARBA00022857"/>
    </source>
</evidence>
<dbReference type="PANTHER" id="PTHR10366">
    <property type="entry name" value="NAD DEPENDENT EPIMERASE/DEHYDRATASE"/>
    <property type="match status" value="1"/>
</dbReference>
<dbReference type="CDD" id="cd08958">
    <property type="entry name" value="FR_SDR_e"/>
    <property type="match status" value="1"/>
</dbReference>
<evidence type="ECO:0000313" key="6">
    <source>
        <dbReference type="Proteomes" id="UP000237000"/>
    </source>
</evidence>
<dbReference type="GO" id="GO:0016616">
    <property type="term" value="F:oxidoreductase activity, acting on the CH-OH group of donors, NAD or NADP as acceptor"/>
    <property type="evidence" value="ECO:0007669"/>
    <property type="project" value="TreeGrafter"/>
</dbReference>
<dbReference type="Proteomes" id="UP000237000">
    <property type="component" value="Unassembled WGS sequence"/>
</dbReference>
<accession>A0A2P5CCG2</accession>
<dbReference type="FunFam" id="3.40.50.720:FF:000085">
    <property type="entry name" value="Dihydroflavonol reductase"/>
    <property type="match status" value="1"/>
</dbReference>
<reference evidence="6" key="1">
    <citation type="submission" date="2016-06" db="EMBL/GenBank/DDBJ databases">
        <title>Parallel loss of symbiosis genes in relatives of nitrogen-fixing non-legume Parasponia.</title>
        <authorList>
            <person name="Van Velzen R."/>
            <person name="Holmer R."/>
            <person name="Bu F."/>
            <person name="Rutten L."/>
            <person name="Van Zeijl A."/>
            <person name="Liu W."/>
            <person name="Santuari L."/>
            <person name="Cao Q."/>
            <person name="Sharma T."/>
            <person name="Shen D."/>
            <person name="Roswanjaya Y."/>
            <person name="Wardhani T."/>
            <person name="Kalhor M.S."/>
            <person name="Jansen J."/>
            <person name="Van den Hoogen J."/>
            <person name="Gungor B."/>
            <person name="Hartog M."/>
            <person name="Hontelez J."/>
            <person name="Verver J."/>
            <person name="Yang W.-C."/>
            <person name="Schijlen E."/>
            <person name="Repin R."/>
            <person name="Schilthuizen M."/>
            <person name="Schranz E."/>
            <person name="Heidstra R."/>
            <person name="Miyata K."/>
            <person name="Fedorova E."/>
            <person name="Kohlen W."/>
            <person name="Bisseling T."/>
            <person name="Smit S."/>
            <person name="Geurts R."/>
        </authorList>
    </citation>
    <scope>NUCLEOTIDE SEQUENCE [LARGE SCALE GENOMIC DNA]</scope>
    <source>
        <strain evidence="6">cv. RG33-2</strain>
    </source>
</reference>
<proteinExistence type="inferred from homology"/>
<dbReference type="Pfam" id="PF01370">
    <property type="entry name" value="Epimerase"/>
    <property type="match status" value="1"/>
</dbReference>
<name>A0A2P5CCG2_TREOI</name>
<feature type="domain" description="NAD-dependent epimerase/dehydratase" evidence="4">
    <location>
        <begin position="8"/>
        <end position="250"/>
    </location>
</feature>
<evidence type="ECO:0000256" key="3">
    <source>
        <dbReference type="ARBA" id="ARBA00023445"/>
    </source>
</evidence>
<dbReference type="InterPro" id="IPR050425">
    <property type="entry name" value="NAD(P)_dehydrat-like"/>
</dbReference>
<sequence length="325" mass="35824">MEGEKGPVCVTGGTGFIGSWLIMRLLDHGYSVRATARLDPERKRDLSFLTSLPGASERLKIFNADLNDPESFGAAIEGCTGVFHVAFPVDYETKETEEEKTKRTVDGAVGVLKTCLDSKTVKRVIYISTAAALVYNGQDLDEIDESFWTDVDYLKSLKLVVGPYAILKTLTERAVLEFSEKHELEVVTLAPSLVIGPFICPKAPGSVQMVLDMVLDKKYGPSRMDLVHVDDVAGAFIFLFEHPEAKGRYNCSANVITAESASELISTKYPGLKIPRKYSDDALKGFEKLAALSSKKLIDSGFQFKYGVEEIFDGAIKCYKEKGYL</sequence>
<dbReference type="Gene3D" id="3.40.50.720">
    <property type="entry name" value="NAD(P)-binding Rossmann-like Domain"/>
    <property type="match status" value="1"/>
</dbReference>
<keyword evidence="6" id="KW-1185">Reference proteome</keyword>
<dbReference type="OrthoDB" id="2735536at2759"/>
<dbReference type="AlphaFoldDB" id="A0A2P5CCG2"/>